<dbReference type="OMA" id="FFRITRF"/>
<evidence type="ECO:0008006" key="4">
    <source>
        <dbReference type="Google" id="ProtNLM"/>
    </source>
</evidence>
<keyword evidence="3" id="KW-1185">Reference proteome</keyword>
<dbReference type="GO" id="GO:0003743">
    <property type="term" value="F:translation initiation factor activity"/>
    <property type="evidence" value="ECO:0007669"/>
    <property type="project" value="InterPro"/>
</dbReference>
<sequence length="537" mass="59224">MANSKPWGGAGAWAAEAERAEEEAKERQAAAAADVHDYPSLSEALSAKPKKKNKGQTISLAQLQSGQNVGLGARTRGGGASETKGLTAEELAVLPTGPRERTAEEDSRGGLGGGFRDYGRSNRFENRDRGDRGSRGYGGFDDERKQTTDRDMPSRADESDNWGTMKKSMPPPGDQFERRRFDGDRYEGIGGGGGSRADEADNWGTGKKSAFSAAPPDRRSMGFGSSYREPGMDADRWGKKESYRDERPGDRPRLVLNPPRNASDPVSSQVVDEGAPKSVKPNPFGLARPREEVLAEKNIDFKKLDSEFDSKAEGKYPSRPSSSHSSRPGSAESKSEVATKPRPKINPFGDAKPRELLLAERGEDYRKIDFELEHRRVDRPETEEEIKLKEEINALKDQAKETGTEEHVVNGETSEGDQLTLAEKILKKEKELELLIRDFDDKVRFVKRVGERPISATGRSLEAFDRPSSQSGRTDSGNSFESYGRPRSRGAEGGGPDVWRSGEERRGMFGGGNRDRFFSNRERYDNSLVISLLQIGS</sequence>
<feature type="compositionally biased region" description="Polar residues" evidence="1">
    <location>
        <begin position="467"/>
        <end position="481"/>
    </location>
</feature>
<feature type="compositionally biased region" description="Basic and acidic residues" evidence="1">
    <location>
        <begin position="500"/>
        <end position="518"/>
    </location>
</feature>
<feature type="region of interest" description="Disordered" evidence="1">
    <location>
        <begin position="397"/>
        <end position="416"/>
    </location>
</feature>
<feature type="compositionally biased region" description="Low complexity" evidence="1">
    <location>
        <begin position="317"/>
        <end position="330"/>
    </location>
</feature>
<dbReference type="PANTHER" id="PTHR32091">
    <property type="entry name" value="EUKARYOTIC TRANSLATION INITIATION FACTOR 4B"/>
    <property type="match status" value="1"/>
</dbReference>
<feature type="compositionally biased region" description="Basic and acidic residues" evidence="1">
    <location>
        <begin position="117"/>
        <end position="134"/>
    </location>
</feature>
<reference evidence="2 3" key="1">
    <citation type="journal article" date="2021" name="Nat. Plants">
        <title>The Taxus genome provides insights into paclitaxel biosynthesis.</title>
        <authorList>
            <person name="Xiong X."/>
            <person name="Gou J."/>
            <person name="Liao Q."/>
            <person name="Li Y."/>
            <person name="Zhou Q."/>
            <person name="Bi G."/>
            <person name="Li C."/>
            <person name="Du R."/>
            <person name="Wang X."/>
            <person name="Sun T."/>
            <person name="Guo L."/>
            <person name="Liang H."/>
            <person name="Lu P."/>
            <person name="Wu Y."/>
            <person name="Zhang Z."/>
            <person name="Ro D.K."/>
            <person name="Shang Y."/>
            <person name="Huang S."/>
            <person name="Yan J."/>
        </authorList>
    </citation>
    <scope>NUCLEOTIDE SEQUENCE [LARGE SCALE GENOMIC DNA]</scope>
    <source>
        <strain evidence="2">Ta-2019</strain>
    </source>
</reference>
<dbReference type="Pfam" id="PF06273">
    <property type="entry name" value="eIF-4B"/>
    <property type="match status" value="1"/>
</dbReference>
<comment type="caution">
    <text evidence="2">The sequence shown here is derived from an EMBL/GenBank/DDBJ whole genome shotgun (WGS) entry which is preliminary data.</text>
</comment>
<feature type="compositionally biased region" description="Basic and acidic residues" evidence="1">
    <location>
        <begin position="16"/>
        <end position="28"/>
    </location>
</feature>
<proteinExistence type="predicted"/>
<dbReference type="EMBL" id="JAHRHJ020000005">
    <property type="protein sequence ID" value="KAH9315606.1"/>
    <property type="molecule type" value="Genomic_DNA"/>
</dbReference>
<evidence type="ECO:0000256" key="1">
    <source>
        <dbReference type="SAM" id="MobiDB-lite"/>
    </source>
</evidence>
<evidence type="ECO:0000313" key="3">
    <source>
        <dbReference type="Proteomes" id="UP000824469"/>
    </source>
</evidence>
<feature type="compositionally biased region" description="Basic and acidic residues" evidence="1">
    <location>
        <begin position="175"/>
        <end position="187"/>
    </location>
</feature>
<dbReference type="AlphaFoldDB" id="A0AA38L8Q4"/>
<name>A0AA38L8Q4_TAXCH</name>
<protein>
    <recommendedName>
        <fullName evidence="4">Eukaryotic translation initiation factor 4B</fullName>
    </recommendedName>
</protein>
<feature type="compositionally biased region" description="Basic and acidic residues" evidence="1">
    <location>
        <begin position="288"/>
        <end position="316"/>
    </location>
</feature>
<dbReference type="PANTHER" id="PTHR32091:SF20">
    <property type="entry name" value="EUKARYOTIC TRANSLATION INITIATION FACTOR 4B1"/>
    <property type="match status" value="1"/>
</dbReference>
<dbReference type="GO" id="GO:0003729">
    <property type="term" value="F:mRNA binding"/>
    <property type="evidence" value="ECO:0007669"/>
    <property type="project" value="TreeGrafter"/>
</dbReference>
<feature type="compositionally biased region" description="Polar residues" evidence="1">
    <location>
        <begin position="55"/>
        <end position="68"/>
    </location>
</feature>
<evidence type="ECO:0000313" key="2">
    <source>
        <dbReference type="EMBL" id="KAH9315606.1"/>
    </source>
</evidence>
<accession>A0AA38L8Q4</accession>
<feature type="region of interest" description="Disordered" evidence="1">
    <location>
        <begin position="1"/>
        <end position="356"/>
    </location>
</feature>
<feature type="compositionally biased region" description="Basic and acidic residues" evidence="1">
    <location>
        <begin position="230"/>
        <end position="253"/>
    </location>
</feature>
<feature type="compositionally biased region" description="Basic and acidic residues" evidence="1">
    <location>
        <begin position="141"/>
        <end position="158"/>
    </location>
</feature>
<gene>
    <name evidence="2" type="ORF">KI387_024233</name>
</gene>
<organism evidence="2 3">
    <name type="scientific">Taxus chinensis</name>
    <name type="common">Chinese yew</name>
    <name type="synonym">Taxus wallichiana var. chinensis</name>
    <dbReference type="NCBI Taxonomy" id="29808"/>
    <lineage>
        <taxon>Eukaryota</taxon>
        <taxon>Viridiplantae</taxon>
        <taxon>Streptophyta</taxon>
        <taxon>Embryophyta</taxon>
        <taxon>Tracheophyta</taxon>
        <taxon>Spermatophyta</taxon>
        <taxon>Pinopsida</taxon>
        <taxon>Pinidae</taxon>
        <taxon>Conifers II</taxon>
        <taxon>Cupressales</taxon>
        <taxon>Taxaceae</taxon>
        <taxon>Taxus</taxon>
    </lineage>
</organism>
<feature type="compositionally biased region" description="Basic and acidic residues" evidence="1">
    <location>
        <begin position="397"/>
        <end position="409"/>
    </location>
</feature>
<feature type="compositionally biased region" description="Basic and acidic residues" evidence="1">
    <location>
        <begin position="98"/>
        <end position="108"/>
    </location>
</feature>
<dbReference type="InterPro" id="IPR010433">
    <property type="entry name" value="EIF-4B_pln"/>
</dbReference>
<dbReference type="Proteomes" id="UP000824469">
    <property type="component" value="Unassembled WGS sequence"/>
</dbReference>
<feature type="region of interest" description="Disordered" evidence="1">
    <location>
        <begin position="456"/>
        <end position="518"/>
    </location>
</feature>